<evidence type="ECO:0000256" key="10">
    <source>
        <dbReference type="ARBA" id="ARBA00022630"/>
    </source>
</evidence>
<evidence type="ECO:0000256" key="22">
    <source>
        <dbReference type="ARBA" id="ARBA00023242"/>
    </source>
</evidence>
<evidence type="ECO:0000259" key="29">
    <source>
        <dbReference type="Pfam" id="PF07992"/>
    </source>
</evidence>
<keyword evidence="18" id="KW-0520">NAD</keyword>
<feature type="region of interest" description="Disordered" evidence="28">
    <location>
        <begin position="94"/>
        <end position="195"/>
    </location>
</feature>
<dbReference type="InterPro" id="IPR016156">
    <property type="entry name" value="FAD/NAD-linked_Rdtase_dimer_sf"/>
</dbReference>
<dbReference type="InterPro" id="IPR036188">
    <property type="entry name" value="FAD/NAD-bd_sf"/>
</dbReference>
<reference evidence="31" key="2">
    <citation type="submission" date="2025-08" db="UniProtKB">
        <authorList>
            <consortium name="Ensembl"/>
        </authorList>
    </citation>
    <scope>IDENTIFICATION</scope>
</reference>
<dbReference type="PANTHER" id="PTHR43557">
    <property type="entry name" value="APOPTOSIS-INDUCING FACTOR 1"/>
    <property type="match status" value="1"/>
</dbReference>
<keyword evidence="13" id="KW-0274">FAD</keyword>
<evidence type="ECO:0000256" key="17">
    <source>
        <dbReference type="ARBA" id="ARBA00023002"/>
    </source>
</evidence>
<evidence type="ECO:0000256" key="20">
    <source>
        <dbReference type="ARBA" id="ARBA00023128"/>
    </source>
</evidence>
<evidence type="ECO:0000256" key="25">
    <source>
        <dbReference type="ARBA" id="ARBA00062987"/>
    </source>
</evidence>
<evidence type="ECO:0000256" key="3">
    <source>
        <dbReference type="ARBA" id="ARBA00004273"/>
    </source>
</evidence>
<feature type="compositionally biased region" description="Low complexity" evidence="28">
    <location>
        <begin position="115"/>
        <end position="142"/>
    </location>
</feature>
<dbReference type="GO" id="GO:0003677">
    <property type="term" value="F:DNA binding"/>
    <property type="evidence" value="ECO:0007669"/>
    <property type="project" value="UniProtKB-KW"/>
</dbReference>
<dbReference type="GeneTree" id="ENSGT00940000156455"/>
<feature type="compositionally biased region" description="Low complexity" evidence="28">
    <location>
        <begin position="149"/>
        <end position="166"/>
    </location>
</feature>
<comment type="catalytic activity">
    <reaction evidence="23">
        <text>A + NADH + H(+) = AH2 + NAD(+)</text>
        <dbReference type="Rhea" id="RHEA:11356"/>
        <dbReference type="ChEBI" id="CHEBI:13193"/>
        <dbReference type="ChEBI" id="CHEBI:15378"/>
        <dbReference type="ChEBI" id="CHEBI:17499"/>
        <dbReference type="ChEBI" id="CHEBI:57540"/>
        <dbReference type="ChEBI" id="CHEBI:57945"/>
    </reaction>
</comment>
<keyword evidence="17" id="KW-0560">Oxidoreductase</keyword>
<dbReference type="GO" id="GO:0005758">
    <property type="term" value="C:mitochondrial intermembrane space"/>
    <property type="evidence" value="ECO:0007669"/>
    <property type="project" value="UniProtKB-SubCell"/>
</dbReference>
<keyword evidence="22" id="KW-0539">Nucleus</keyword>
<keyword evidence="20" id="KW-0496">Mitochondrion</keyword>
<keyword evidence="12" id="KW-0999">Mitochondrion inner membrane</keyword>
<keyword evidence="19" id="KW-0238">DNA-binding</keyword>
<evidence type="ECO:0000256" key="18">
    <source>
        <dbReference type="ARBA" id="ARBA00023027"/>
    </source>
</evidence>
<reference evidence="31" key="3">
    <citation type="submission" date="2025-09" db="UniProtKB">
        <authorList>
            <consortium name="Ensembl"/>
        </authorList>
    </citation>
    <scope>IDENTIFICATION</scope>
</reference>
<evidence type="ECO:0000256" key="13">
    <source>
        <dbReference type="ARBA" id="ARBA00022827"/>
    </source>
</evidence>
<sequence length="731" mass="78179">MLKCRTVWKKLAPLARSSSTLCRQNVKRTGLNNGRIPTCVPAANMSTGPGGLGGDNLKYTIMVGAACVGSLTYVSNLFSENIVTNGSYFSPPAAPAELAEPAPAGPTEPAPAEPAPAELAESAPAEPAESSPAELAESAPAEPAEHTPAELAESAPAELTESAPAEPAEHTPAELAESAPAEPAESSPAELAESDPAPVVENHLLTVSLFSFAFCLALSCSLSVPLSCACCRCLMHIPAADSTPASLKVPSHSPYLLIGGGTASFAAARSIRARDPGARVLIVTDEPDLPYMRPPLSKELWFSDDPSVTETLRFKQWNGKERSIYFQPPSFYINSEELASAENGGVAVLTGKKVVHMDVRGNKVKLDDDTEISYDKCLIATGGVPRNLQVIERAGEEVMKKTTLFRKIEDFKSLDNVSRNAKSITIIGGGFLGSELACALGRRSTESGLEVIQMFPEKGNMGKVLPEYLSNWTTEKVKREGVKVIAEALVKSVTCKDDKLEIHLKDGRLVKTDHIVAAVGLEPNVDLAKSAGLEVDSDFGGYRVNAELQARSNIWVAGDAACFYDIRLGRRRVEHHDHAVVSGRLAGENMTGASKPYWHQSMFWSDLGPDVGYEAIGIVDSSLPTVGVFAKATAKDTPKAATEKSGTGIRSESETEDTATSPVASVTPLPPVAHKDDYGKGVIFYLRDKVVVGIILWNVFNRMPIARKIIKDGEEHADLNEVAKLFNIHED</sequence>
<evidence type="ECO:0000256" key="7">
    <source>
        <dbReference type="ARBA" id="ARBA00022490"/>
    </source>
</evidence>
<evidence type="ECO:0000256" key="12">
    <source>
        <dbReference type="ARBA" id="ARBA00022792"/>
    </source>
</evidence>
<evidence type="ECO:0000256" key="15">
    <source>
        <dbReference type="ARBA" id="ARBA00022946"/>
    </source>
</evidence>
<feature type="compositionally biased region" description="Pro residues" evidence="28">
    <location>
        <begin position="103"/>
        <end position="114"/>
    </location>
</feature>
<evidence type="ECO:0000313" key="32">
    <source>
        <dbReference type="Proteomes" id="UP001501940"/>
    </source>
</evidence>
<evidence type="ECO:0000256" key="6">
    <source>
        <dbReference type="ARBA" id="ARBA00006442"/>
    </source>
</evidence>
<reference evidence="31 32" key="1">
    <citation type="submission" date="2022-01" db="EMBL/GenBank/DDBJ databases">
        <title>A chromosome-scale genome assembly of the false clownfish, Amphiprion ocellaris.</title>
        <authorList>
            <person name="Ryu T."/>
        </authorList>
    </citation>
    <scope>NUCLEOTIDE SEQUENCE [LARGE SCALE GENOMIC DNA]</scope>
</reference>
<comment type="function">
    <text evidence="24">Functions both as NADH oxidoreductase and as regulator of apoptosis. In response to apoptotic stimuli, it is released from the mitochondrion intermembrane space into the cytosol and to the nucleus, where it functions as a proapoptotic factor in a caspase-independent pathway. Release into the cytoplasm is mediated upon binding to poly-ADP-ribose chains. The soluble form (AIFsol) found in the nucleus induces 'parthanatos' i.e. caspase-independent fragmentation of chromosomal DNA. Binds to DNA in a sequence-independent manner. Interacts with EIF3G, and thereby inhibits the EIF3 machinery and protein synthesis, and activates caspase-7 to amplify apoptosis. Plays a critical role in caspase-independent, pyknotic cell death in hydrogen peroxide-exposed cells. In contrast, participates in normal mitochondrial metabolism. Plays an important role in the regulation of respiratory chain biogenesis by interacting with CHCHD4 and controlling CHCHD4 mitochondrial import.</text>
</comment>
<keyword evidence="11" id="KW-0053">Apoptosis</keyword>
<dbReference type="GO" id="GO:0005634">
    <property type="term" value="C:nucleus"/>
    <property type="evidence" value="ECO:0007669"/>
    <property type="project" value="UniProtKB-SubCell"/>
</dbReference>
<evidence type="ECO:0000313" key="31">
    <source>
        <dbReference type="Ensembl" id="ENSAOCP00000057029.1"/>
    </source>
</evidence>
<dbReference type="Ensembl" id="ENSAOCT00000055703.1">
    <property type="protein sequence ID" value="ENSAOCP00000057029.1"/>
    <property type="gene ID" value="ENSAOCG00000010145.2"/>
</dbReference>
<dbReference type="Gene3D" id="3.30.390.30">
    <property type="match status" value="1"/>
</dbReference>
<evidence type="ECO:0000256" key="2">
    <source>
        <dbReference type="ARBA" id="ARBA00004123"/>
    </source>
</evidence>
<dbReference type="GO" id="GO:0016174">
    <property type="term" value="F:NAD(P)H oxidase H2O2-forming activity"/>
    <property type="evidence" value="ECO:0007669"/>
    <property type="project" value="TreeGrafter"/>
</dbReference>
<evidence type="ECO:0000256" key="14">
    <source>
        <dbReference type="ARBA" id="ARBA00022843"/>
    </source>
</evidence>
<evidence type="ECO:0000256" key="23">
    <source>
        <dbReference type="ARBA" id="ARBA00047786"/>
    </source>
</evidence>
<evidence type="ECO:0000256" key="27">
    <source>
        <dbReference type="ARBA" id="ARBA00078456"/>
    </source>
</evidence>
<comment type="cofactor">
    <cofactor evidence="1">
        <name>FAD</name>
        <dbReference type="ChEBI" id="CHEBI:57692"/>
    </cofactor>
</comment>
<gene>
    <name evidence="31" type="primary">AIFM1</name>
</gene>
<accession>A0AAQ5YW10</accession>
<dbReference type="GO" id="GO:0033108">
    <property type="term" value="P:mitochondrial respiratory chain complex assembly"/>
    <property type="evidence" value="ECO:0007669"/>
    <property type="project" value="TreeGrafter"/>
</dbReference>
<evidence type="ECO:0000256" key="19">
    <source>
        <dbReference type="ARBA" id="ARBA00023125"/>
    </source>
</evidence>
<dbReference type="GO" id="GO:0046983">
    <property type="term" value="F:protein dimerization activity"/>
    <property type="evidence" value="ECO:0007669"/>
    <property type="project" value="InterPro"/>
</dbReference>
<evidence type="ECO:0000256" key="4">
    <source>
        <dbReference type="ARBA" id="ARBA00004556"/>
    </source>
</evidence>
<evidence type="ECO:0000256" key="11">
    <source>
        <dbReference type="ARBA" id="ARBA00022703"/>
    </source>
</evidence>
<keyword evidence="10" id="KW-0285">Flavoprotein</keyword>
<protein>
    <recommendedName>
        <fullName evidence="26">Apoptosis-inducing factor 1, mitochondrial</fullName>
    </recommendedName>
    <alternativeName>
        <fullName evidence="27">Programmed cell death protein 8</fullName>
    </alternativeName>
</protein>
<dbReference type="GO" id="GO:0043068">
    <property type="term" value="P:positive regulation of programmed cell death"/>
    <property type="evidence" value="ECO:0007669"/>
    <property type="project" value="UniProtKB-ARBA"/>
</dbReference>
<dbReference type="AlphaFoldDB" id="A0AAQ5YW10"/>
<keyword evidence="8" id="KW-1017">Isopeptide bond</keyword>
<dbReference type="GO" id="GO:0048471">
    <property type="term" value="C:perinuclear region of cytoplasm"/>
    <property type="evidence" value="ECO:0007669"/>
    <property type="project" value="UniProtKB-SubCell"/>
</dbReference>
<evidence type="ECO:0000256" key="24">
    <source>
        <dbReference type="ARBA" id="ARBA00055744"/>
    </source>
</evidence>
<comment type="subunit">
    <text evidence="25">Monomer (oxidized form). Homodimer (reduced form). Upon reduction with NADH, undergoes dimerization and forms tight, long-lived FADH2-NAD charge transfer complexes (CTC) resistant to oxidation. Also dimerizes with isoform 3 preventing its release from mitochondria. Interacts with XIAP/BIRC4. Interacts (via N-terminus) with EIF3G (via C-terminus). Interacts with PRELID1. Interacts with CHCHD4; the interaction increases in presence of NADH. Interacts with processed form of PARP1 (Poly [ADP-ribose] polymerase 1, processed C-terminus); interaction is mediated with poly-ADP-ribose chains attached to PARP1, promoting translocation into the nucleus.</text>
</comment>
<keyword evidence="7" id="KW-0963">Cytoplasm</keyword>
<dbReference type="GO" id="GO:0071949">
    <property type="term" value="F:FAD binding"/>
    <property type="evidence" value="ECO:0007669"/>
    <property type="project" value="TreeGrafter"/>
</dbReference>
<keyword evidence="21" id="KW-0472">Membrane</keyword>
<dbReference type="SUPFAM" id="SSF55424">
    <property type="entry name" value="FAD/NAD-linked reductases, dimerisation (C-terminal) domain"/>
    <property type="match status" value="1"/>
</dbReference>
<comment type="similarity">
    <text evidence="6">Belongs to the FAD-dependent oxidoreductase family.</text>
</comment>
<feature type="domain" description="FAD/NAD(P)-binding" evidence="29">
    <location>
        <begin position="256"/>
        <end position="582"/>
    </location>
</feature>
<dbReference type="Proteomes" id="UP001501940">
    <property type="component" value="Chromosome 14"/>
</dbReference>
<name>A0AAQ5YW10_AMPOC</name>
<dbReference type="GO" id="GO:0006915">
    <property type="term" value="P:apoptotic process"/>
    <property type="evidence" value="ECO:0007669"/>
    <property type="project" value="UniProtKB-KW"/>
</dbReference>
<dbReference type="InterPro" id="IPR029324">
    <property type="entry name" value="AIF_C"/>
</dbReference>
<feature type="region of interest" description="Disordered" evidence="28">
    <location>
        <begin position="637"/>
        <end position="668"/>
    </location>
</feature>
<dbReference type="SUPFAM" id="SSF51905">
    <property type="entry name" value="FAD/NAD(P)-binding domain"/>
    <property type="match status" value="2"/>
</dbReference>
<keyword evidence="9" id="KW-0597">Phosphoprotein</keyword>
<evidence type="ECO:0000256" key="9">
    <source>
        <dbReference type="ARBA" id="ARBA00022553"/>
    </source>
</evidence>
<evidence type="ECO:0000256" key="16">
    <source>
        <dbReference type="ARBA" id="ARBA00022990"/>
    </source>
</evidence>
<dbReference type="FunFam" id="3.30.390.30:FF:000007">
    <property type="entry name" value="Putative apoptosis-inducing factor 1, mitochondrial"/>
    <property type="match status" value="1"/>
</dbReference>
<dbReference type="Gene3D" id="3.50.50.60">
    <property type="entry name" value="FAD/NAD(P)-binding domain"/>
    <property type="match status" value="2"/>
</dbReference>
<feature type="domain" description="Mitochondrial apoptosis-inducing factor C-terminal" evidence="30">
    <location>
        <begin position="586"/>
        <end position="712"/>
    </location>
</feature>
<dbReference type="SMART" id="SM01353">
    <property type="entry name" value="AIF_C"/>
    <property type="match status" value="1"/>
</dbReference>
<dbReference type="PANTHER" id="PTHR43557:SF4">
    <property type="entry name" value="APOPTOSIS-INDUCING FACTOR 1, MITOCHONDRIAL"/>
    <property type="match status" value="1"/>
</dbReference>
<keyword evidence="15" id="KW-0809">Transit peptide</keyword>
<evidence type="ECO:0000256" key="8">
    <source>
        <dbReference type="ARBA" id="ARBA00022499"/>
    </source>
</evidence>
<evidence type="ECO:0000256" key="1">
    <source>
        <dbReference type="ARBA" id="ARBA00001974"/>
    </source>
</evidence>
<dbReference type="Pfam" id="PF14721">
    <property type="entry name" value="AIF_C"/>
    <property type="match status" value="1"/>
</dbReference>
<evidence type="ECO:0000256" key="26">
    <source>
        <dbReference type="ARBA" id="ARBA00067295"/>
    </source>
</evidence>
<dbReference type="PRINTS" id="PR00411">
    <property type="entry name" value="PNDRDTASEI"/>
</dbReference>
<keyword evidence="14" id="KW-0832">Ubl conjugation</keyword>
<dbReference type="Pfam" id="PF07992">
    <property type="entry name" value="Pyr_redox_2"/>
    <property type="match status" value="1"/>
</dbReference>
<evidence type="ECO:0000256" key="28">
    <source>
        <dbReference type="SAM" id="MobiDB-lite"/>
    </source>
</evidence>
<feature type="compositionally biased region" description="Low complexity" evidence="28">
    <location>
        <begin position="173"/>
        <end position="195"/>
    </location>
</feature>
<keyword evidence="32" id="KW-1185">Reference proteome</keyword>
<comment type="subcellular location">
    <subcellularLocation>
        <location evidence="4">Cytoplasm</location>
        <location evidence="4">Perinuclear region</location>
    </subcellularLocation>
    <subcellularLocation>
        <location evidence="3">Mitochondrion inner membrane</location>
    </subcellularLocation>
    <subcellularLocation>
        <location evidence="5">Mitochondrion intermembrane space</location>
    </subcellularLocation>
    <subcellularLocation>
        <location evidence="2">Nucleus</location>
    </subcellularLocation>
</comment>
<proteinExistence type="inferred from homology"/>
<dbReference type="InterPro" id="IPR050446">
    <property type="entry name" value="FAD-oxidoreductase/Apoptosis"/>
</dbReference>
<organism evidence="31 32">
    <name type="scientific">Amphiprion ocellaris</name>
    <name type="common">Clown anemonefish</name>
    <dbReference type="NCBI Taxonomy" id="80972"/>
    <lineage>
        <taxon>Eukaryota</taxon>
        <taxon>Metazoa</taxon>
        <taxon>Chordata</taxon>
        <taxon>Craniata</taxon>
        <taxon>Vertebrata</taxon>
        <taxon>Euteleostomi</taxon>
        <taxon>Actinopterygii</taxon>
        <taxon>Neopterygii</taxon>
        <taxon>Teleostei</taxon>
        <taxon>Neoteleostei</taxon>
        <taxon>Acanthomorphata</taxon>
        <taxon>Ovalentaria</taxon>
        <taxon>Pomacentridae</taxon>
        <taxon>Amphiprion</taxon>
    </lineage>
</organism>
<evidence type="ECO:0000256" key="21">
    <source>
        <dbReference type="ARBA" id="ARBA00023136"/>
    </source>
</evidence>
<evidence type="ECO:0000259" key="30">
    <source>
        <dbReference type="Pfam" id="PF14721"/>
    </source>
</evidence>
<evidence type="ECO:0000256" key="5">
    <source>
        <dbReference type="ARBA" id="ARBA00004569"/>
    </source>
</evidence>
<keyword evidence="16" id="KW-0007">Acetylation</keyword>
<dbReference type="GO" id="GO:0005743">
    <property type="term" value="C:mitochondrial inner membrane"/>
    <property type="evidence" value="ECO:0007669"/>
    <property type="project" value="UniProtKB-SubCell"/>
</dbReference>
<dbReference type="PRINTS" id="PR00368">
    <property type="entry name" value="FADPNR"/>
</dbReference>
<dbReference type="InterPro" id="IPR023753">
    <property type="entry name" value="FAD/NAD-binding_dom"/>
</dbReference>